<protein>
    <submittedName>
        <fullName evidence="2">Uncharacterized protein</fullName>
    </submittedName>
</protein>
<dbReference type="RefSeq" id="WP_087707777.1">
    <property type="nucleotide sequence ID" value="NZ_MVAG01000091.1"/>
</dbReference>
<keyword evidence="1" id="KW-0472">Membrane</keyword>
<organism evidence="2 3">
    <name type="scientific">Chryseobacterium mucoviscidosis</name>
    <dbReference type="NCBI Taxonomy" id="1945581"/>
    <lineage>
        <taxon>Bacteria</taxon>
        <taxon>Pseudomonadati</taxon>
        <taxon>Bacteroidota</taxon>
        <taxon>Flavobacteriia</taxon>
        <taxon>Flavobacteriales</taxon>
        <taxon>Weeksellaceae</taxon>
        <taxon>Chryseobacterium group</taxon>
        <taxon>Chryseobacterium</taxon>
    </lineage>
</organism>
<dbReference type="AlphaFoldDB" id="A0A202C5V5"/>
<keyword evidence="1" id="KW-0812">Transmembrane</keyword>
<feature type="transmembrane region" description="Helical" evidence="1">
    <location>
        <begin position="76"/>
        <end position="97"/>
    </location>
</feature>
<dbReference type="Proteomes" id="UP000196355">
    <property type="component" value="Unassembled WGS sequence"/>
</dbReference>
<comment type="caution">
    <text evidence="2">The sequence shown here is derived from an EMBL/GenBank/DDBJ whole genome shotgun (WGS) entry which is preliminary data.</text>
</comment>
<name>A0A202C5V5_9FLAO</name>
<feature type="transmembrane region" description="Helical" evidence="1">
    <location>
        <begin position="43"/>
        <end position="64"/>
    </location>
</feature>
<proteinExistence type="predicted"/>
<keyword evidence="3" id="KW-1185">Reference proteome</keyword>
<sequence>MNEKTIIIIGKTLFWLSFILGSISLFGYALTKNDLLVEGGILVLEYGFVVNMIVLVTLLMHGIVHKSKLNACLKSSGIMLINIPIAIIYIIIGFQLVSINFLNP</sequence>
<gene>
    <name evidence="2" type="ORF">B0E34_05700</name>
</gene>
<evidence type="ECO:0000313" key="3">
    <source>
        <dbReference type="Proteomes" id="UP000196355"/>
    </source>
</evidence>
<reference evidence="3" key="1">
    <citation type="submission" date="2017-02" db="EMBL/GenBank/DDBJ databases">
        <authorList>
            <person name="Tetz G."/>
            <person name="Tetz V."/>
        </authorList>
    </citation>
    <scope>NUCLEOTIDE SEQUENCE [LARGE SCALE GENOMIC DNA]</scope>
    <source>
        <strain evidence="3">VT16-26</strain>
    </source>
</reference>
<feature type="transmembrane region" description="Helical" evidence="1">
    <location>
        <begin position="12"/>
        <end position="31"/>
    </location>
</feature>
<evidence type="ECO:0000313" key="2">
    <source>
        <dbReference type="EMBL" id="OVE59121.1"/>
    </source>
</evidence>
<accession>A0A202C5V5</accession>
<keyword evidence="1" id="KW-1133">Transmembrane helix</keyword>
<dbReference type="EMBL" id="MVAG01000091">
    <property type="protein sequence ID" value="OVE59121.1"/>
    <property type="molecule type" value="Genomic_DNA"/>
</dbReference>
<evidence type="ECO:0000256" key="1">
    <source>
        <dbReference type="SAM" id="Phobius"/>
    </source>
</evidence>